<dbReference type="PANTHER" id="PTHR16305">
    <property type="entry name" value="TESTICULAR SOLUBLE ADENYLYL CYCLASE"/>
    <property type="match status" value="1"/>
</dbReference>
<evidence type="ECO:0000313" key="6">
    <source>
        <dbReference type="Proteomes" id="UP000001396"/>
    </source>
</evidence>
<keyword evidence="2" id="KW-0067">ATP-binding</keyword>
<evidence type="ECO:0000256" key="3">
    <source>
        <dbReference type="SAM" id="MobiDB-lite"/>
    </source>
</evidence>
<dbReference type="Proteomes" id="UP000001396">
    <property type="component" value="Unassembled WGS sequence"/>
</dbReference>
<comment type="caution">
    <text evidence="5">The sequence shown here is derived from an EMBL/GenBank/DDBJ whole genome shotgun (WGS) entry which is preliminary data.</text>
</comment>
<feature type="region of interest" description="Disordered" evidence="3">
    <location>
        <begin position="367"/>
        <end position="405"/>
    </location>
</feature>
<dbReference type="OMA" id="LLWCHLP"/>
<dbReference type="GO" id="GO:0004016">
    <property type="term" value="F:adenylate cyclase activity"/>
    <property type="evidence" value="ECO:0007669"/>
    <property type="project" value="TreeGrafter"/>
</dbReference>
<feature type="compositionally biased region" description="Low complexity" evidence="3">
    <location>
        <begin position="2197"/>
        <end position="2223"/>
    </location>
</feature>
<organism evidence="5 6">
    <name type="scientific">Heterostelium pallidum (strain ATCC 26659 / Pp 5 / PN500)</name>
    <name type="common">Cellular slime mold</name>
    <name type="synonym">Polysphondylium pallidum</name>
    <dbReference type="NCBI Taxonomy" id="670386"/>
    <lineage>
        <taxon>Eukaryota</taxon>
        <taxon>Amoebozoa</taxon>
        <taxon>Evosea</taxon>
        <taxon>Eumycetozoa</taxon>
        <taxon>Dictyostelia</taxon>
        <taxon>Acytosteliales</taxon>
        <taxon>Acytosteliaceae</taxon>
        <taxon>Heterostelium</taxon>
    </lineage>
</organism>
<feature type="compositionally biased region" description="Low complexity" evidence="3">
    <location>
        <begin position="367"/>
        <end position="383"/>
    </location>
</feature>
<dbReference type="FunCoup" id="D3BU28">
    <property type="interactions" value="571"/>
</dbReference>
<accession>D3BU28</accession>
<dbReference type="InterPro" id="IPR029787">
    <property type="entry name" value="Nucleotide_cyclase"/>
</dbReference>
<dbReference type="EMBL" id="ADBJ01000056">
    <property type="protein sequence ID" value="EFA75214.1"/>
    <property type="molecule type" value="Genomic_DNA"/>
</dbReference>
<feature type="domain" description="Orc1-like AAA ATPase" evidence="4">
    <location>
        <begin position="1032"/>
        <end position="1236"/>
    </location>
</feature>
<reference evidence="5 6" key="1">
    <citation type="journal article" date="2011" name="Genome Res.">
        <title>Phylogeny-wide analysis of social amoeba genomes highlights ancient origins for complex intercellular communication.</title>
        <authorList>
            <person name="Heidel A.J."/>
            <person name="Lawal H.M."/>
            <person name="Felder M."/>
            <person name="Schilde C."/>
            <person name="Helps N.R."/>
            <person name="Tunggal B."/>
            <person name="Rivero F."/>
            <person name="John U."/>
            <person name="Schleicher M."/>
            <person name="Eichinger L."/>
            <person name="Platzer M."/>
            <person name="Noegel A.A."/>
            <person name="Schaap P."/>
            <person name="Gloeckner G."/>
        </authorList>
    </citation>
    <scope>NUCLEOTIDE SEQUENCE [LARGE SCALE GENOMIC DNA]</scope>
    <source>
        <strain evidence="6">ATCC 26659 / Pp 5 / PN500</strain>
    </source>
</reference>
<sequence>MLKTPTFVGGSTTTHDDSVAASAAAMSSFGVATPGRVVALSAHVPSSIVERYVRNPAPLDPNAPDIQSTKAALLIVRLYSLVNSGEAAPRSHQASYLSIIEDIFQIIIEEGGDILQVLNGAEIVAVWNESDEELSTVIRRVAICAQKIRSHLQQKIACLGDNSNNSNSNNNSSTTNNLSNSLNSNSIQNNSFLNNNNNNHNNSNNSIGNINGLSNTTNSSLYVSNSNSQHQHQQSFINNSVPFGTSVSGALSTPQPISIPISSTSTSTSSFSQSFHPHHQHQQQSYQTSSSIPINGYNNSFSNHNPNIYVNNNNSSSNNSSSNIYHNNNNNSYNNNNSISNHNSGGNYNNLNLPSVTSFSNFNNISSSSSISSQQHHQQQQSNAGSPNINQSTTANNSGSGATSSTPCNDPLFNIYISCGEMFMGSVGGENNSWLELLGGDAFIGLNKIIRAYESRYGISSFPVKLSLGRLQPTKNTTSSLAVHQQRIKNLVHYNSSPQPLLSVSPAGIAVMANTAQHCHLNRVFGQIIFGSETYQHIRLYSQCEFIFQDNSISNNSNINNNSNLNESTSSTTTTTTTTPLYNNQIYLLRQMQELSKPVGIGLQMDKLPLRDLSPEHLIAIHKLLWCHLPIHVKVLASSLMSTNTNHPSMEQFRLTQDWSLETRNVTFLVLHFFNLFYKWDTINFFHPIIAKLQEILRKSDGTVTDIIQKSDGVFVVCAMGLPPFSSDNHSVAGVKNAMDIGRMMQTHNKHFIRDVNILVLTEKIVCGLVGNKTRSEYVVIGDKIHHATQWLSTVRSQTTLGTSNNSNTDNNNIDEYHPNSGRYSQQPVSEGGWVLCDDTTRKACDKAITFDTVTYDIQFSLSLLKFRTGLVDMSNYSMSGLKRSVDHNYIYNNQTTTTAAATATTTTTTASTNINGIRERDNMAQDNNQQDADDESVSVTFSLRSSVNSDLSLENNTPIGHHSHSFDNDKHHDSRVSFHCLPWTQQIATMITYRPLSIAHIPTTMDYQMAYYNNNNNNSNSNNNSNETCSIVGRKKEISSILNRYSLLTERLTSSFTLIEADFGLGKSSLVTEIYKQCAKDGAQVLCGSCSLLEKSKAYNVWTGVFSDLFFSEFSLGETRFAHAAGGKQQYQLLSWTRYKHVQSMPPEQIRQYIFQKFTDRRPELLPLLSLLNPVLRIDFPPNEITNQYMGSSAMLLEKTFELLAYFLRLTASRRRLVIILEDIHYMDQVSLSLLMKISFAIRPIMIIATSRPQKDKPKELNRIIKAFSPAPPVSKDSSPPPLIHTSEDEQNQHQQQTNQQPINVEQLQQQQHQQTDQQPINVEQLQQQQSSKSNLITPLSFEYYEMQLQPLPTSAIREIIRRQLGVRIVSNNIYQLIQFKCEGNPFVCIEMTKNLRERDYIVVHEDHCYIQPIHFTRGFPPISDVLESFYLSKVNHLTNTFSIILKVASVMGLYIFPYPLIHLLYPIGSKRPFLRDILQKLVESGLLVSTKRSQLSSEFLYFPPSAYLQTTFNKSLQQQSSNNNNHGSVPNLSPKINSSNSSNSLGYNNNRNSLKDFSTSMKITSIIGGFNQPPTPQHSSFKLPPPMIEDIADSDEDDDEYVASSSHSFRDSSGQQSQHRYSTFGQSSFRSLNSQMENYSSLNGTNSTAGRPSLNIGEEDWNQYYGFKSPLLQEAMYNSLLPAQRHSLHQKIAKWIEETYTADELTSYNELLADHWSKTDMTFQENLSKALQHTFASGEDAAGRFDYLDMIKYHSEYLNIFKTSKTGSIIKQDTSRRFIPSSPHAAEPIFSEFDDSLLWGPPLTIGMTNEERLKYVVSTRRIAEGYASLGYFEHAEQYFLHALSVVKEPPPKASSTLVVSVLTQVTKQNFFKFASKNKHQVYSDSYLSPTTALTFETACVYSSLTDYYFKGNNLALALYCAMHAVQGMENHQSLTVWMVSPELAVAYARLSLITSIYPFCGSVSPSLGKQSLKIIDDLIVGYILQGNKIAVSNLMTSIATLGLRDVYLGSWDRVEEMIRKCTDIFDRYPNSYIKDRDLILFVFVSYRLIKGELNTVHAIIDECLAHNLASMTWMATLTFYHMKALTLTLQGRYMDAYQVIIEAETSRPTTEGIEMILRHSVTSSIYFSRGEIIKALDDIASITPLIGTRPGSCGIRIIFAYSLICRCLLNIVEKDRLKSTVTVPIKTSIIIHDPSSSSSLNSTKDNNNQSSSSGQSSSSNNNKDFVAFESLSFQSTNSLPKMYTLKESKRKDSIPSQQPINYNQDLLQTNNNINSNNNSPTNNNEVNNNNNNNGVGGNVGSNQSSSGSSNGNSPDSPLLQINGIQIYVDDNYNGGHRKNSLTGAFQQQQQQFELDTSEIEMWIKRIINEIKLMEKITPFSSTSFNRLSGVFTIVFPNGSGFKQRGLALLYKSAKEAKIQGLPLEEALSWHEISKYEDKSSIKQKFAWKNAQDLYQRMGIDPSVI</sequence>
<feature type="region of interest" description="Disordered" evidence="3">
    <location>
        <begin position="1519"/>
        <end position="1552"/>
    </location>
</feature>
<dbReference type="GeneID" id="31366756"/>
<dbReference type="RefSeq" id="XP_020427348.1">
    <property type="nucleotide sequence ID" value="XM_020582045.1"/>
</dbReference>
<feature type="region of interest" description="Disordered" evidence="3">
    <location>
        <begin position="2270"/>
        <end position="2318"/>
    </location>
</feature>
<evidence type="ECO:0000256" key="1">
    <source>
        <dbReference type="ARBA" id="ARBA00022741"/>
    </source>
</evidence>
<dbReference type="InParanoid" id="D3BU28"/>
<feature type="compositionally biased region" description="Low complexity" evidence="3">
    <location>
        <begin position="282"/>
        <end position="294"/>
    </location>
</feature>
<dbReference type="STRING" id="670386.D3BU28"/>
<dbReference type="Gene3D" id="3.30.70.1230">
    <property type="entry name" value="Nucleotide cyclase"/>
    <property type="match status" value="1"/>
</dbReference>
<gene>
    <name evidence="5" type="ORF">PPL_11288</name>
</gene>
<feature type="compositionally biased region" description="Polar residues" evidence="3">
    <location>
        <begin position="384"/>
        <end position="405"/>
    </location>
</feature>
<feature type="region of interest" description="Disordered" evidence="3">
    <location>
        <begin position="2196"/>
        <end position="2223"/>
    </location>
</feature>
<dbReference type="GO" id="GO:0005737">
    <property type="term" value="C:cytoplasm"/>
    <property type="evidence" value="ECO:0007669"/>
    <property type="project" value="TreeGrafter"/>
</dbReference>
<dbReference type="GO" id="GO:0005524">
    <property type="term" value="F:ATP binding"/>
    <property type="evidence" value="ECO:0007669"/>
    <property type="project" value="UniProtKB-KW"/>
</dbReference>
<feature type="region of interest" description="Disordered" evidence="3">
    <location>
        <begin position="1268"/>
        <end position="1328"/>
    </location>
</feature>
<feature type="compositionally biased region" description="Low complexity" evidence="3">
    <location>
        <begin position="2272"/>
        <end position="2295"/>
    </location>
</feature>
<feature type="compositionally biased region" description="Acidic residues" evidence="3">
    <location>
        <begin position="1592"/>
        <end position="1603"/>
    </location>
</feature>
<keyword evidence="6" id="KW-1185">Reference proteome</keyword>
<dbReference type="InterPro" id="IPR027417">
    <property type="entry name" value="P-loop_NTPase"/>
</dbReference>
<feature type="compositionally biased region" description="Low complexity" evidence="3">
    <location>
        <begin position="1294"/>
        <end position="1328"/>
    </location>
</feature>
<feature type="compositionally biased region" description="Low complexity" evidence="3">
    <location>
        <begin position="803"/>
        <end position="812"/>
    </location>
</feature>
<feature type="compositionally biased region" description="Low complexity" evidence="3">
    <location>
        <begin position="302"/>
        <end position="346"/>
    </location>
</feature>
<feature type="region of interest" description="Disordered" evidence="3">
    <location>
        <begin position="161"/>
        <end position="211"/>
    </location>
</feature>
<dbReference type="InterPro" id="IPR041664">
    <property type="entry name" value="AAA_16"/>
</dbReference>
<keyword evidence="1" id="KW-0547">Nucleotide-binding</keyword>
<proteinExistence type="predicted"/>
<protein>
    <recommendedName>
        <fullName evidence="4">Orc1-like AAA ATPase domain-containing protein</fullName>
    </recommendedName>
</protein>
<evidence type="ECO:0000259" key="4">
    <source>
        <dbReference type="Pfam" id="PF13191"/>
    </source>
</evidence>
<evidence type="ECO:0000313" key="5">
    <source>
        <dbReference type="EMBL" id="EFA75214.1"/>
    </source>
</evidence>
<feature type="region of interest" description="Disordered" evidence="3">
    <location>
        <begin position="258"/>
        <end position="346"/>
    </location>
</feature>
<dbReference type="SUPFAM" id="SSF52540">
    <property type="entry name" value="P-loop containing nucleoside triphosphate hydrolases"/>
    <property type="match status" value="1"/>
</dbReference>
<feature type="region of interest" description="Disordered" evidence="3">
    <location>
        <begin position="799"/>
        <end position="826"/>
    </location>
</feature>
<feature type="compositionally biased region" description="Low complexity" evidence="3">
    <location>
        <begin position="258"/>
        <end position="275"/>
    </location>
</feature>
<feature type="region of interest" description="Disordered" evidence="3">
    <location>
        <begin position="1569"/>
        <end position="1621"/>
    </location>
</feature>
<feature type="compositionally biased region" description="Low complexity" evidence="3">
    <location>
        <begin position="2302"/>
        <end position="2315"/>
    </location>
</feature>
<dbReference type="PANTHER" id="PTHR16305:SF28">
    <property type="entry name" value="GUANYLATE CYCLASE DOMAIN-CONTAINING PROTEIN"/>
    <property type="match status" value="1"/>
</dbReference>
<evidence type="ECO:0000256" key="2">
    <source>
        <dbReference type="ARBA" id="ARBA00022840"/>
    </source>
</evidence>
<feature type="compositionally biased region" description="Low complexity" evidence="3">
    <location>
        <begin position="162"/>
        <end position="211"/>
    </location>
</feature>
<dbReference type="Pfam" id="PF13191">
    <property type="entry name" value="AAA_16"/>
    <property type="match status" value="1"/>
</dbReference>
<name>D3BU28_HETP5</name>